<dbReference type="RefSeq" id="WP_242618872.1">
    <property type="nucleotide sequence ID" value="NZ_CAACUY010000002.1"/>
</dbReference>
<dbReference type="EMBL" id="JBHTGP010000003">
    <property type="protein sequence ID" value="MFD0684021.1"/>
    <property type="molecule type" value="Genomic_DNA"/>
</dbReference>
<proteinExistence type="predicted"/>
<gene>
    <name evidence="1" type="ORF">ACFQZM_05900</name>
</gene>
<reference evidence="2" key="1">
    <citation type="journal article" date="2019" name="Int. J. Syst. Evol. Microbiol.">
        <title>The Global Catalogue of Microorganisms (GCM) 10K type strain sequencing project: providing services to taxonomists for standard genome sequencing and annotation.</title>
        <authorList>
            <consortium name="The Broad Institute Genomics Platform"/>
            <consortium name="The Broad Institute Genome Sequencing Center for Infectious Disease"/>
            <person name="Wu L."/>
            <person name="Ma J."/>
        </authorList>
    </citation>
    <scope>NUCLEOTIDE SEQUENCE [LARGE SCALE GENOMIC DNA]</scope>
    <source>
        <strain evidence="2">JCM 9371</strain>
    </source>
</reference>
<organism evidence="1 2">
    <name type="scientific">Actinomadura fibrosa</name>
    <dbReference type="NCBI Taxonomy" id="111802"/>
    <lineage>
        <taxon>Bacteria</taxon>
        <taxon>Bacillati</taxon>
        <taxon>Actinomycetota</taxon>
        <taxon>Actinomycetes</taxon>
        <taxon>Streptosporangiales</taxon>
        <taxon>Thermomonosporaceae</taxon>
        <taxon>Actinomadura</taxon>
    </lineage>
</organism>
<name>A0ABW2XC39_9ACTN</name>
<evidence type="ECO:0000313" key="1">
    <source>
        <dbReference type="EMBL" id="MFD0684021.1"/>
    </source>
</evidence>
<protein>
    <submittedName>
        <fullName evidence="1">Uncharacterized protein</fullName>
    </submittedName>
</protein>
<dbReference type="Proteomes" id="UP001597063">
    <property type="component" value="Unassembled WGS sequence"/>
</dbReference>
<comment type="caution">
    <text evidence="1">The sequence shown here is derived from an EMBL/GenBank/DDBJ whole genome shotgun (WGS) entry which is preliminary data.</text>
</comment>
<sequence>MAHQMAHQGDGELPRFAAIGERLIEEYHGVHAAETVSRCVSAAHYGAEEVLGAAPPDLVEKIARRHLDVLAAVAADKRRQSRRSSFDNAP</sequence>
<keyword evidence="2" id="KW-1185">Reference proteome</keyword>
<accession>A0ABW2XC39</accession>
<evidence type="ECO:0000313" key="2">
    <source>
        <dbReference type="Proteomes" id="UP001597063"/>
    </source>
</evidence>